<evidence type="ECO:0000313" key="2">
    <source>
        <dbReference type="Proteomes" id="UP001151002"/>
    </source>
</evidence>
<protein>
    <submittedName>
        <fullName evidence="1">Uncharacterized protein</fullName>
    </submittedName>
</protein>
<dbReference type="RefSeq" id="WP_267568566.1">
    <property type="nucleotide sequence ID" value="NZ_JAPNTZ010000018.1"/>
</dbReference>
<evidence type="ECO:0000313" key="1">
    <source>
        <dbReference type="EMBL" id="MCY1144012.1"/>
    </source>
</evidence>
<dbReference type="Proteomes" id="UP001151002">
    <property type="component" value="Unassembled WGS sequence"/>
</dbReference>
<reference evidence="1" key="1">
    <citation type="submission" date="2022-11" db="EMBL/GenBank/DDBJ databases">
        <authorList>
            <person name="Somphong A."/>
            <person name="Phongsopitanun W."/>
        </authorList>
    </citation>
    <scope>NUCLEOTIDE SEQUENCE</scope>
    <source>
        <strain evidence="1">Pm04-4</strain>
    </source>
</reference>
<proteinExistence type="predicted"/>
<organism evidence="1 2">
    <name type="scientific">Paractinoplanes pyxinae</name>
    <dbReference type="NCBI Taxonomy" id="2997416"/>
    <lineage>
        <taxon>Bacteria</taxon>
        <taxon>Bacillati</taxon>
        <taxon>Actinomycetota</taxon>
        <taxon>Actinomycetes</taxon>
        <taxon>Micromonosporales</taxon>
        <taxon>Micromonosporaceae</taxon>
        <taxon>Paractinoplanes</taxon>
    </lineage>
</organism>
<keyword evidence="2" id="KW-1185">Reference proteome</keyword>
<accession>A0ABT4BDD5</accession>
<comment type="caution">
    <text evidence="1">The sequence shown here is derived from an EMBL/GenBank/DDBJ whole genome shotgun (WGS) entry which is preliminary data.</text>
</comment>
<dbReference type="EMBL" id="JAPNTZ010000018">
    <property type="protein sequence ID" value="MCY1144012.1"/>
    <property type="molecule type" value="Genomic_DNA"/>
</dbReference>
<gene>
    <name evidence="1" type="ORF">OWR29_38965</name>
</gene>
<name>A0ABT4BDD5_9ACTN</name>
<sequence>MALVLTNIAASSTGQVLLEFANIWCPNLRTGHQLAARQQSARQRQGSAAVSLLL</sequence>